<evidence type="ECO:0000256" key="1">
    <source>
        <dbReference type="ARBA" id="ARBA00022553"/>
    </source>
</evidence>
<dbReference type="SMART" id="SM00448">
    <property type="entry name" value="REC"/>
    <property type="match status" value="1"/>
</dbReference>
<keyword evidence="3" id="KW-0804">Transcription</keyword>
<dbReference type="PROSITE" id="PS50110">
    <property type="entry name" value="RESPONSE_REGULATORY"/>
    <property type="match status" value="1"/>
</dbReference>
<feature type="signal peptide" evidence="6">
    <location>
        <begin position="1"/>
        <end position="22"/>
    </location>
</feature>
<evidence type="ECO:0000313" key="10">
    <source>
        <dbReference type="Proteomes" id="UP000422221"/>
    </source>
</evidence>
<accession>A0A7J4XID9</accession>
<dbReference type="Gene3D" id="1.10.10.60">
    <property type="entry name" value="Homeodomain-like"/>
    <property type="match status" value="1"/>
</dbReference>
<dbReference type="EMBL" id="VWMK01000010">
    <property type="protein sequence ID" value="KAA3765120.1"/>
    <property type="molecule type" value="Genomic_DNA"/>
</dbReference>
<evidence type="ECO:0000256" key="4">
    <source>
        <dbReference type="PROSITE-ProRule" id="PRU00169"/>
    </source>
</evidence>
<evidence type="ECO:0000313" key="9">
    <source>
        <dbReference type="EMBL" id="KAA3765120.1"/>
    </source>
</evidence>
<evidence type="ECO:0000256" key="3">
    <source>
        <dbReference type="ARBA" id="ARBA00023163"/>
    </source>
</evidence>
<dbReference type="Gene3D" id="3.40.50.2300">
    <property type="match status" value="1"/>
</dbReference>
<evidence type="ECO:0000256" key="6">
    <source>
        <dbReference type="SAM" id="SignalP"/>
    </source>
</evidence>
<dbReference type="PANTHER" id="PTHR43547">
    <property type="entry name" value="TWO-COMPONENT HISTIDINE KINASE"/>
    <property type="match status" value="1"/>
</dbReference>
<dbReference type="SUPFAM" id="SSF52172">
    <property type="entry name" value="CheY-like"/>
    <property type="match status" value="1"/>
</dbReference>
<keyword evidence="5" id="KW-0472">Membrane</keyword>
<reference evidence="9 10" key="1">
    <citation type="journal article" date="2019" name="Nat. Med.">
        <title>A library of human gut bacterial isolates paired with longitudinal multiomics data enables mechanistic microbiome research.</title>
        <authorList>
            <person name="Poyet M."/>
            <person name="Groussin M."/>
            <person name="Gibbons S.M."/>
            <person name="Avila-Pacheco J."/>
            <person name="Jiang X."/>
            <person name="Kearney S.M."/>
            <person name="Perrotta A.R."/>
            <person name="Berdy B."/>
            <person name="Zhao S."/>
            <person name="Lieberman T.D."/>
            <person name="Swanson P.K."/>
            <person name="Smith M."/>
            <person name="Roesemann S."/>
            <person name="Alexander J.E."/>
            <person name="Rich S.A."/>
            <person name="Livny J."/>
            <person name="Vlamakis H."/>
            <person name="Clish C."/>
            <person name="Bullock K."/>
            <person name="Deik A."/>
            <person name="Scott J."/>
            <person name="Pierce K.A."/>
            <person name="Xavier R.J."/>
            <person name="Alm E.J."/>
        </authorList>
    </citation>
    <scope>NUCLEOTIDE SEQUENCE [LARGE SCALE GENOMIC DNA]</scope>
    <source>
        <strain evidence="9 10">BIOML-A10</strain>
    </source>
</reference>
<keyword evidence="2" id="KW-0805">Transcription regulation</keyword>
<evidence type="ECO:0000259" key="7">
    <source>
        <dbReference type="PROSITE" id="PS01124"/>
    </source>
</evidence>
<gene>
    <name evidence="9" type="ORF">F3F73_11105</name>
</gene>
<sequence>MKKYIQTLLLLFLLCSVKDIFASPAKQVNSWNNLSSSSTTGIFQNGTQTLTDLNQALYINISSSNYTPKAAYSFFHNKKLLHSFYIMTLPLWYPIMAAYIIYTLFVLSVIIGILRYAKQKYEPKMSIGKLSDMPYQQPQAAIILPQPTITEKPSAFLEKASDPMLKSNITIKEPISTNFKSEYPKAEITVLIISSNKGIPDTLKNMLSDEYTIFTAPNSEEGLSMVKQEPPNLIIIDITVPNINGIILTEQIKNNKYTVHIPLIVLSDQNTTDEKIKAIESGADAYISTPFNNKYLRVLVKQLIKRQKDLKQYYTSSASAFDFSHGQLLSKEDKEYLQTATEIINDNMDNISFGPTELAAAMQTSSRNMYRKFKNLNQLPPKDFIKEQKINYAAKLLLTTTLTIQEVMYQTAFTNRSHFYRAFAKRYNQTPKEYRETNKQKDNSLSN</sequence>
<dbReference type="InterPro" id="IPR001789">
    <property type="entry name" value="Sig_transdc_resp-reg_receiver"/>
</dbReference>
<evidence type="ECO:0000256" key="5">
    <source>
        <dbReference type="SAM" id="Phobius"/>
    </source>
</evidence>
<keyword evidence="5" id="KW-0812">Transmembrane</keyword>
<dbReference type="GO" id="GO:0000155">
    <property type="term" value="F:phosphorelay sensor kinase activity"/>
    <property type="evidence" value="ECO:0007669"/>
    <property type="project" value="TreeGrafter"/>
</dbReference>
<keyword evidence="6" id="KW-0732">Signal</keyword>
<dbReference type="InterPro" id="IPR018060">
    <property type="entry name" value="HTH_AraC"/>
</dbReference>
<dbReference type="Pfam" id="PF00072">
    <property type="entry name" value="Response_reg"/>
    <property type="match status" value="1"/>
</dbReference>
<organism evidence="9 10">
    <name type="scientific">Bacteroides salyersiae</name>
    <dbReference type="NCBI Taxonomy" id="291644"/>
    <lineage>
        <taxon>Bacteria</taxon>
        <taxon>Pseudomonadati</taxon>
        <taxon>Bacteroidota</taxon>
        <taxon>Bacteroidia</taxon>
        <taxon>Bacteroidales</taxon>
        <taxon>Bacteroidaceae</taxon>
        <taxon>Bacteroides</taxon>
    </lineage>
</organism>
<feature type="transmembrane region" description="Helical" evidence="5">
    <location>
        <begin position="91"/>
        <end position="117"/>
    </location>
</feature>
<dbReference type="AlphaFoldDB" id="A0A7J4XID9"/>
<protein>
    <submittedName>
        <fullName evidence="9">Response regulator transcription factor</fullName>
    </submittedName>
</protein>
<dbReference type="Proteomes" id="UP000422221">
    <property type="component" value="Unassembled WGS sequence"/>
</dbReference>
<dbReference type="InterPro" id="IPR009057">
    <property type="entry name" value="Homeodomain-like_sf"/>
</dbReference>
<dbReference type="SMART" id="SM00342">
    <property type="entry name" value="HTH_ARAC"/>
    <property type="match status" value="1"/>
</dbReference>
<name>A0A7J4XID9_9BACE</name>
<evidence type="ECO:0000259" key="8">
    <source>
        <dbReference type="PROSITE" id="PS50110"/>
    </source>
</evidence>
<feature type="modified residue" description="4-aspartylphosphate" evidence="4">
    <location>
        <position position="237"/>
    </location>
</feature>
<feature type="domain" description="Response regulatory" evidence="8">
    <location>
        <begin position="189"/>
        <end position="304"/>
    </location>
</feature>
<dbReference type="GO" id="GO:0043565">
    <property type="term" value="F:sequence-specific DNA binding"/>
    <property type="evidence" value="ECO:0007669"/>
    <property type="project" value="InterPro"/>
</dbReference>
<dbReference type="PROSITE" id="PS01124">
    <property type="entry name" value="HTH_ARAC_FAMILY_2"/>
    <property type="match status" value="1"/>
</dbReference>
<keyword evidence="1 4" id="KW-0597">Phosphoprotein</keyword>
<proteinExistence type="predicted"/>
<dbReference type="SUPFAM" id="SSF46689">
    <property type="entry name" value="Homeodomain-like"/>
    <property type="match status" value="1"/>
</dbReference>
<feature type="chain" id="PRO_5029535852" evidence="6">
    <location>
        <begin position="23"/>
        <end position="447"/>
    </location>
</feature>
<dbReference type="GO" id="GO:0003700">
    <property type="term" value="F:DNA-binding transcription factor activity"/>
    <property type="evidence" value="ECO:0007669"/>
    <property type="project" value="InterPro"/>
</dbReference>
<feature type="domain" description="HTH araC/xylS-type" evidence="7">
    <location>
        <begin position="338"/>
        <end position="437"/>
    </location>
</feature>
<comment type="caution">
    <text evidence="9">The sequence shown here is derived from an EMBL/GenBank/DDBJ whole genome shotgun (WGS) entry which is preliminary data.</text>
</comment>
<dbReference type="PANTHER" id="PTHR43547:SF2">
    <property type="entry name" value="HYBRID SIGNAL TRANSDUCTION HISTIDINE KINASE C"/>
    <property type="match status" value="1"/>
</dbReference>
<dbReference type="Pfam" id="PF12833">
    <property type="entry name" value="HTH_18"/>
    <property type="match status" value="1"/>
</dbReference>
<keyword evidence="5" id="KW-1133">Transmembrane helix</keyword>
<dbReference type="InterPro" id="IPR011006">
    <property type="entry name" value="CheY-like_superfamily"/>
</dbReference>
<evidence type="ECO:0000256" key="2">
    <source>
        <dbReference type="ARBA" id="ARBA00023015"/>
    </source>
</evidence>